<evidence type="ECO:0000313" key="7">
    <source>
        <dbReference type="Proteomes" id="UP000007798"/>
    </source>
</evidence>
<dbReference type="InterPro" id="IPR015943">
    <property type="entry name" value="WD40/YVTN_repeat-like_dom_sf"/>
</dbReference>
<dbReference type="KEGG" id="dwi:6643391"/>
<dbReference type="OMA" id="KGDQYIT"/>
<dbReference type="Pfam" id="PF00400">
    <property type="entry name" value="WD40"/>
    <property type="match status" value="4"/>
</dbReference>
<feature type="compositionally biased region" description="Polar residues" evidence="5">
    <location>
        <begin position="123"/>
        <end position="132"/>
    </location>
</feature>
<feature type="region of interest" description="Disordered" evidence="5">
    <location>
        <begin position="540"/>
        <end position="578"/>
    </location>
</feature>
<evidence type="ECO:0000313" key="6">
    <source>
        <dbReference type="EMBL" id="EDW77124.1"/>
    </source>
</evidence>
<evidence type="ECO:0000256" key="5">
    <source>
        <dbReference type="SAM" id="MobiDB-lite"/>
    </source>
</evidence>
<sequence>MQRGKISFGKIQLNVNKPAPAPAASDKEESNEGAGDSAAGGGFKKIDKIQMIQQIEDVAEDLESQHLKEVMGISGFGRKAAKVFDINEQIAKARVTRPGHHKKTAEKDEEEDNDDVIGPQPPSLNANAAENTKSSEDASEQSKEQDSDEDSDDDGEDSDDEQSLARRIPYTHEVQMQHGSRAVLALAGDPSGARVVSGSIDYDMCFWDFAGMDSSMRSFRQLQPCENHPIRSLQYSVTGDMILVISGNAQAKILDRDGFEKLECCKGDQYISDMSKTKGHVAQLTSGCWHPFNREQFLTAALDGTLRIWQGIKSKEQFQVIKTRAQGGLRTNASACCFNRDATLIAAGCVDGSIQTWDTRKMFVNTTHCVRGAHQKGAEISSIVFSYMGQQLATRSNDETMKLWDLRQFKQPLHTWTNLFSRYDTTDCCFSPDDRLLVTGESLPKGQKEANLYFYSTKSYDEVQRIPVASSHVIKTLWHPKLNQLFVSCGNGTIKCYYDEQRSIRGAKLCVVKTHRKRQQIEMVGVSQILTPHALPLFRQEKSRSSRKKMEKARMDPVKSKRPDLPITSGQGGRVASSGGTLSSYVIRNLGLSKRVDDDQDPREAILKFAKDAAENPYWIAPAYKQTQPKAIFSEKLPSDESAAAPAAKKPKTEDDK</sequence>
<dbReference type="FunFam" id="2.130.10.10:FF:001038">
    <property type="entry name" value="WD repeat domain 70"/>
    <property type="match status" value="1"/>
</dbReference>
<feature type="compositionally biased region" description="Basic and acidic residues" evidence="5">
    <location>
        <begin position="133"/>
        <end position="145"/>
    </location>
</feature>
<feature type="region of interest" description="Disordered" evidence="5">
    <location>
        <begin position="1"/>
        <end position="44"/>
    </location>
</feature>
<protein>
    <submittedName>
        <fullName evidence="6">Uncharacterized protein</fullName>
    </submittedName>
</protein>
<dbReference type="FunFam" id="2.130.10.10:FF:001228">
    <property type="entry name" value="Predicted protein"/>
    <property type="match status" value="1"/>
</dbReference>
<proteinExistence type="inferred from homology"/>
<dbReference type="AlphaFoldDB" id="B4MYD5"/>
<evidence type="ECO:0000256" key="4">
    <source>
        <dbReference type="PROSITE-ProRule" id="PRU00221"/>
    </source>
</evidence>
<reference evidence="6 7" key="1">
    <citation type="journal article" date="2007" name="Nature">
        <title>Evolution of genes and genomes on the Drosophila phylogeny.</title>
        <authorList>
            <consortium name="Drosophila 12 Genomes Consortium"/>
            <person name="Clark A.G."/>
            <person name="Eisen M.B."/>
            <person name="Smith D.R."/>
            <person name="Bergman C.M."/>
            <person name="Oliver B."/>
            <person name="Markow T.A."/>
            <person name="Kaufman T.C."/>
            <person name="Kellis M."/>
            <person name="Gelbart W."/>
            <person name="Iyer V.N."/>
            <person name="Pollard D.A."/>
            <person name="Sackton T.B."/>
            <person name="Larracuente A.M."/>
            <person name="Singh N.D."/>
            <person name="Abad J.P."/>
            <person name="Abt D.N."/>
            <person name="Adryan B."/>
            <person name="Aguade M."/>
            <person name="Akashi H."/>
            <person name="Anderson W.W."/>
            <person name="Aquadro C.F."/>
            <person name="Ardell D.H."/>
            <person name="Arguello R."/>
            <person name="Artieri C.G."/>
            <person name="Barbash D.A."/>
            <person name="Barker D."/>
            <person name="Barsanti P."/>
            <person name="Batterham P."/>
            <person name="Batzoglou S."/>
            <person name="Begun D."/>
            <person name="Bhutkar A."/>
            <person name="Blanco E."/>
            <person name="Bosak S.A."/>
            <person name="Bradley R.K."/>
            <person name="Brand A.D."/>
            <person name="Brent M.R."/>
            <person name="Brooks A.N."/>
            <person name="Brown R.H."/>
            <person name="Butlin R.K."/>
            <person name="Caggese C."/>
            <person name="Calvi B.R."/>
            <person name="Bernardo de Carvalho A."/>
            <person name="Caspi A."/>
            <person name="Castrezana S."/>
            <person name="Celniker S.E."/>
            <person name="Chang J.L."/>
            <person name="Chapple C."/>
            <person name="Chatterji S."/>
            <person name="Chinwalla A."/>
            <person name="Civetta A."/>
            <person name="Clifton S.W."/>
            <person name="Comeron J.M."/>
            <person name="Costello J.C."/>
            <person name="Coyne J.A."/>
            <person name="Daub J."/>
            <person name="David R.G."/>
            <person name="Delcher A.L."/>
            <person name="Delehaunty K."/>
            <person name="Do C.B."/>
            <person name="Ebling H."/>
            <person name="Edwards K."/>
            <person name="Eickbush T."/>
            <person name="Evans J.D."/>
            <person name="Filipski A."/>
            <person name="Findeiss S."/>
            <person name="Freyhult E."/>
            <person name="Fulton L."/>
            <person name="Fulton R."/>
            <person name="Garcia A.C."/>
            <person name="Gardiner A."/>
            <person name="Garfield D.A."/>
            <person name="Garvin B.E."/>
            <person name="Gibson G."/>
            <person name="Gilbert D."/>
            <person name="Gnerre S."/>
            <person name="Godfrey J."/>
            <person name="Good R."/>
            <person name="Gotea V."/>
            <person name="Gravely B."/>
            <person name="Greenberg A.J."/>
            <person name="Griffiths-Jones S."/>
            <person name="Gross S."/>
            <person name="Guigo R."/>
            <person name="Gustafson E.A."/>
            <person name="Haerty W."/>
            <person name="Hahn M.W."/>
            <person name="Halligan D.L."/>
            <person name="Halpern A.L."/>
            <person name="Halter G.M."/>
            <person name="Han M.V."/>
            <person name="Heger A."/>
            <person name="Hillier L."/>
            <person name="Hinrichs A.S."/>
            <person name="Holmes I."/>
            <person name="Hoskins R.A."/>
            <person name="Hubisz M.J."/>
            <person name="Hultmark D."/>
            <person name="Huntley M.A."/>
            <person name="Jaffe D.B."/>
            <person name="Jagadeeshan S."/>
            <person name="Jeck W.R."/>
            <person name="Johnson J."/>
            <person name="Jones C.D."/>
            <person name="Jordan W.C."/>
            <person name="Karpen G.H."/>
            <person name="Kataoka E."/>
            <person name="Keightley P.D."/>
            <person name="Kheradpour P."/>
            <person name="Kirkness E.F."/>
            <person name="Koerich L.B."/>
            <person name="Kristiansen K."/>
            <person name="Kudrna D."/>
            <person name="Kulathinal R.J."/>
            <person name="Kumar S."/>
            <person name="Kwok R."/>
            <person name="Lander E."/>
            <person name="Langley C.H."/>
            <person name="Lapoint R."/>
            <person name="Lazzaro B.P."/>
            <person name="Lee S.J."/>
            <person name="Levesque L."/>
            <person name="Li R."/>
            <person name="Lin C.F."/>
            <person name="Lin M.F."/>
            <person name="Lindblad-Toh K."/>
            <person name="Llopart A."/>
            <person name="Long M."/>
            <person name="Low L."/>
            <person name="Lozovsky E."/>
            <person name="Lu J."/>
            <person name="Luo M."/>
            <person name="Machado C.A."/>
            <person name="Makalowski W."/>
            <person name="Marzo M."/>
            <person name="Matsuda M."/>
            <person name="Matzkin L."/>
            <person name="McAllister B."/>
            <person name="McBride C.S."/>
            <person name="McKernan B."/>
            <person name="McKernan K."/>
            <person name="Mendez-Lago M."/>
            <person name="Minx P."/>
            <person name="Mollenhauer M.U."/>
            <person name="Montooth K."/>
            <person name="Mount S.M."/>
            <person name="Mu X."/>
            <person name="Myers E."/>
            <person name="Negre B."/>
            <person name="Newfeld S."/>
            <person name="Nielsen R."/>
            <person name="Noor M.A."/>
            <person name="O'Grady P."/>
            <person name="Pachter L."/>
            <person name="Papaceit M."/>
            <person name="Parisi M.J."/>
            <person name="Parisi M."/>
            <person name="Parts L."/>
            <person name="Pedersen J.S."/>
            <person name="Pesole G."/>
            <person name="Phillippy A.M."/>
            <person name="Ponting C.P."/>
            <person name="Pop M."/>
            <person name="Porcelli D."/>
            <person name="Powell J.R."/>
            <person name="Prohaska S."/>
            <person name="Pruitt K."/>
            <person name="Puig M."/>
            <person name="Quesneville H."/>
            <person name="Ram K.R."/>
            <person name="Rand D."/>
            <person name="Rasmussen M.D."/>
            <person name="Reed L.K."/>
            <person name="Reenan R."/>
            <person name="Reily A."/>
            <person name="Remington K.A."/>
            <person name="Rieger T.T."/>
            <person name="Ritchie M.G."/>
            <person name="Robin C."/>
            <person name="Rogers Y.H."/>
            <person name="Rohde C."/>
            <person name="Rozas J."/>
            <person name="Rubenfield M.J."/>
            <person name="Ruiz A."/>
            <person name="Russo S."/>
            <person name="Salzberg S.L."/>
            <person name="Sanchez-Gracia A."/>
            <person name="Saranga D.J."/>
            <person name="Sato H."/>
            <person name="Schaeffer S.W."/>
            <person name="Schatz M.C."/>
            <person name="Schlenke T."/>
            <person name="Schwartz R."/>
            <person name="Segarra C."/>
            <person name="Singh R.S."/>
            <person name="Sirot L."/>
            <person name="Sirota M."/>
            <person name="Sisneros N.B."/>
            <person name="Smith C.D."/>
            <person name="Smith T.F."/>
            <person name="Spieth J."/>
            <person name="Stage D.E."/>
            <person name="Stark A."/>
            <person name="Stephan W."/>
            <person name="Strausberg R.L."/>
            <person name="Strempel S."/>
            <person name="Sturgill D."/>
            <person name="Sutton G."/>
            <person name="Sutton G.G."/>
            <person name="Tao W."/>
            <person name="Teichmann S."/>
            <person name="Tobari Y.N."/>
            <person name="Tomimura Y."/>
            <person name="Tsolas J.M."/>
            <person name="Valente V.L."/>
            <person name="Venter E."/>
            <person name="Venter J.C."/>
            <person name="Vicario S."/>
            <person name="Vieira F.G."/>
            <person name="Vilella A.J."/>
            <person name="Villasante A."/>
            <person name="Walenz B."/>
            <person name="Wang J."/>
            <person name="Wasserman M."/>
            <person name="Watts T."/>
            <person name="Wilson D."/>
            <person name="Wilson R.K."/>
            <person name="Wing R.A."/>
            <person name="Wolfner M.F."/>
            <person name="Wong A."/>
            <person name="Wong G.K."/>
            <person name="Wu C.I."/>
            <person name="Wu G."/>
            <person name="Yamamoto D."/>
            <person name="Yang H.P."/>
            <person name="Yang S.P."/>
            <person name="Yorke J.A."/>
            <person name="Yoshida K."/>
            <person name="Zdobnov E."/>
            <person name="Zhang P."/>
            <person name="Zhang Y."/>
            <person name="Zimin A.V."/>
            <person name="Baldwin J."/>
            <person name="Abdouelleil A."/>
            <person name="Abdulkadir J."/>
            <person name="Abebe A."/>
            <person name="Abera B."/>
            <person name="Abreu J."/>
            <person name="Acer S.C."/>
            <person name="Aftuck L."/>
            <person name="Alexander A."/>
            <person name="An P."/>
            <person name="Anderson E."/>
            <person name="Anderson S."/>
            <person name="Arachi H."/>
            <person name="Azer M."/>
            <person name="Bachantsang P."/>
            <person name="Barry A."/>
            <person name="Bayul T."/>
            <person name="Berlin A."/>
            <person name="Bessette D."/>
            <person name="Bloom T."/>
            <person name="Blye J."/>
            <person name="Boguslavskiy L."/>
            <person name="Bonnet C."/>
            <person name="Boukhgalter B."/>
            <person name="Bourzgui I."/>
            <person name="Brown A."/>
            <person name="Cahill P."/>
            <person name="Channer S."/>
            <person name="Cheshatsang Y."/>
            <person name="Chuda L."/>
            <person name="Citroen M."/>
            <person name="Collymore A."/>
            <person name="Cooke P."/>
            <person name="Costello M."/>
            <person name="D'Aco K."/>
            <person name="Daza R."/>
            <person name="De Haan G."/>
            <person name="DeGray S."/>
            <person name="DeMaso C."/>
            <person name="Dhargay N."/>
            <person name="Dooley K."/>
            <person name="Dooley E."/>
            <person name="Doricent M."/>
            <person name="Dorje P."/>
            <person name="Dorjee K."/>
            <person name="Dupes A."/>
            <person name="Elong R."/>
            <person name="Falk J."/>
            <person name="Farina A."/>
            <person name="Faro S."/>
            <person name="Ferguson D."/>
            <person name="Fisher S."/>
            <person name="Foley C.D."/>
            <person name="Franke A."/>
            <person name="Friedrich D."/>
            <person name="Gadbois L."/>
            <person name="Gearin G."/>
            <person name="Gearin C.R."/>
            <person name="Giannoukos G."/>
            <person name="Goode T."/>
            <person name="Graham J."/>
            <person name="Grandbois E."/>
            <person name="Grewal S."/>
            <person name="Gyaltsen K."/>
            <person name="Hafez N."/>
            <person name="Hagos B."/>
            <person name="Hall J."/>
            <person name="Henson C."/>
            <person name="Hollinger A."/>
            <person name="Honan T."/>
            <person name="Huard M.D."/>
            <person name="Hughes L."/>
            <person name="Hurhula B."/>
            <person name="Husby M.E."/>
            <person name="Kamat A."/>
            <person name="Kanga B."/>
            <person name="Kashin S."/>
            <person name="Khazanovich D."/>
            <person name="Kisner P."/>
            <person name="Lance K."/>
            <person name="Lara M."/>
            <person name="Lee W."/>
            <person name="Lennon N."/>
            <person name="Letendre F."/>
            <person name="LeVine R."/>
            <person name="Lipovsky A."/>
            <person name="Liu X."/>
            <person name="Liu J."/>
            <person name="Liu S."/>
            <person name="Lokyitsang T."/>
            <person name="Lokyitsang Y."/>
            <person name="Lubonja R."/>
            <person name="Lui A."/>
            <person name="MacDonald P."/>
            <person name="Magnisalis V."/>
            <person name="Maru K."/>
            <person name="Matthews C."/>
            <person name="McCusker W."/>
            <person name="McDonough S."/>
            <person name="Mehta T."/>
            <person name="Meldrim J."/>
            <person name="Meneus L."/>
            <person name="Mihai O."/>
            <person name="Mihalev A."/>
            <person name="Mihova T."/>
            <person name="Mittelman R."/>
            <person name="Mlenga V."/>
            <person name="Montmayeur A."/>
            <person name="Mulrain L."/>
            <person name="Navidi A."/>
            <person name="Naylor J."/>
            <person name="Negash T."/>
            <person name="Nguyen T."/>
            <person name="Nguyen N."/>
            <person name="Nicol R."/>
            <person name="Norbu C."/>
            <person name="Norbu N."/>
            <person name="Novod N."/>
            <person name="O'Neill B."/>
            <person name="Osman S."/>
            <person name="Markiewicz E."/>
            <person name="Oyono O.L."/>
            <person name="Patti C."/>
            <person name="Phunkhang P."/>
            <person name="Pierre F."/>
            <person name="Priest M."/>
            <person name="Raghuraman S."/>
            <person name="Rege F."/>
            <person name="Reyes R."/>
            <person name="Rise C."/>
            <person name="Rogov P."/>
            <person name="Ross K."/>
            <person name="Ryan E."/>
            <person name="Settipalli S."/>
            <person name="Shea T."/>
            <person name="Sherpa N."/>
            <person name="Shi L."/>
            <person name="Shih D."/>
            <person name="Sparrow T."/>
            <person name="Spaulding J."/>
            <person name="Stalker J."/>
            <person name="Stange-Thomann N."/>
            <person name="Stavropoulos S."/>
            <person name="Stone C."/>
            <person name="Strader C."/>
            <person name="Tesfaye S."/>
            <person name="Thomson T."/>
            <person name="Thoulutsang Y."/>
            <person name="Thoulutsang D."/>
            <person name="Topham K."/>
            <person name="Topping I."/>
            <person name="Tsamla T."/>
            <person name="Vassiliev H."/>
            <person name="Vo A."/>
            <person name="Wangchuk T."/>
            <person name="Wangdi T."/>
            <person name="Weiand M."/>
            <person name="Wilkinson J."/>
            <person name="Wilson A."/>
            <person name="Yadav S."/>
            <person name="Young G."/>
            <person name="Yu Q."/>
            <person name="Zembek L."/>
            <person name="Zhong D."/>
            <person name="Zimmer A."/>
            <person name="Zwirko Z."/>
            <person name="Jaffe D.B."/>
            <person name="Alvarez P."/>
            <person name="Brockman W."/>
            <person name="Butler J."/>
            <person name="Chin C."/>
            <person name="Gnerre S."/>
            <person name="Grabherr M."/>
            <person name="Kleber M."/>
            <person name="Mauceli E."/>
            <person name="MacCallum I."/>
        </authorList>
    </citation>
    <scope>NUCLEOTIDE SEQUENCE [LARGE SCALE GENOMIC DNA]</scope>
    <source>
        <strain evidence="7">Tucson 14030-0811.24</strain>
    </source>
</reference>
<dbReference type="Gene3D" id="2.130.10.10">
    <property type="entry name" value="YVTN repeat-like/Quinoprotein amine dehydrogenase"/>
    <property type="match status" value="2"/>
</dbReference>
<feature type="region of interest" description="Disordered" evidence="5">
    <location>
        <begin position="631"/>
        <end position="657"/>
    </location>
</feature>
<feature type="compositionally biased region" description="Basic residues" evidence="5">
    <location>
        <begin position="94"/>
        <end position="104"/>
    </location>
</feature>
<dbReference type="HOGENOM" id="CLU_014033_1_2_1"/>
<dbReference type="InterPro" id="IPR001680">
    <property type="entry name" value="WD40_rpt"/>
</dbReference>
<name>B4MYD5_DROWI</name>
<feature type="compositionally biased region" description="Basic and acidic residues" evidence="5">
    <location>
        <begin position="552"/>
        <end position="564"/>
    </location>
</feature>
<evidence type="ECO:0000256" key="1">
    <source>
        <dbReference type="ARBA" id="ARBA00022574"/>
    </source>
</evidence>
<feature type="repeat" description="WD" evidence="4">
    <location>
        <begin position="373"/>
        <end position="407"/>
    </location>
</feature>
<comment type="similarity">
    <text evidence="3">Belongs to the WD repeat GAD-1 family.</text>
</comment>
<evidence type="ECO:0000256" key="2">
    <source>
        <dbReference type="ARBA" id="ARBA00022737"/>
    </source>
</evidence>
<evidence type="ECO:0000256" key="3">
    <source>
        <dbReference type="ARBA" id="ARBA00038343"/>
    </source>
</evidence>
<dbReference type="SMART" id="SM00320">
    <property type="entry name" value="WD40"/>
    <property type="match status" value="6"/>
</dbReference>
<dbReference type="GO" id="GO:0035861">
    <property type="term" value="C:site of double-strand break"/>
    <property type="evidence" value="ECO:0007669"/>
    <property type="project" value="TreeGrafter"/>
</dbReference>
<dbReference type="PANTHER" id="PTHR16017">
    <property type="entry name" value="GASTRULATION DEFECTIVE PROTEIN 1-RELATED"/>
    <property type="match status" value="1"/>
</dbReference>
<dbReference type="InterPro" id="IPR051858">
    <property type="entry name" value="WD_repeat_GAD-1"/>
</dbReference>
<keyword evidence="1 4" id="KW-0853">WD repeat</keyword>
<dbReference type="PROSITE" id="PS50082">
    <property type="entry name" value="WD_REPEATS_2"/>
    <property type="match status" value="2"/>
</dbReference>
<feature type="repeat" description="WD" evidence="4">
    <location>
        <begin position="277"/>
        <end position="310"/>
    </location>
</feature>
<dbReference type="InParanoid" id="B4MYD5"/>
<feature type="region of interest" description="Disordered" evidence="5">
    <location>
        <begin position="94"/>
        <end position="172"/>
    </location>
</feature>
<keyword evidence="2" id="KW-0677">Repeat</keyword>
<dbReference type="Proteomes" id="UP000007798">
    <property type="component" value="Unassembled WGS sequence"/>
</dbReference>
<dbReference type="PANTHER" id="PTHR16017:SF0">
    <property type="entry name" value="WD REPEAT-CONTAINING PROTEIN 70"/>
    <property type="match status" value="1"/>
</dbReference>
<dbReference type="PhylomeDB" id="B4MYD5"/>
<dbReference type="GO" id="GO:0005634">
    <property type="term" value="C:nucleus"/>
    <property type="evidence" value="ECO:0007669"/>
    <property type="project" value="TreeGrafter"/>
</dbReference>
<gene>
    <name evidence="6" type="primary">Dwil\GK22197</name>
    <name evidence="6" type="ORF">Dwil_GK22197</name>
</gene>
<keyword evidence="7" id="KW-1185">Reference proteome</keyword>
<dbReference type="InterPro" id="IPR036322">
    <property type="entry name" value="WD40_repeat_dom_sf"/>
</dbReference>
<organism evidence="6 7">
    <name type="scientific">Drosophila willistoni</name>
    <name type="common">Fruit fly</name>
    <dbReference type="NCBI Taxonomy" id="7260"/>
    <lineage>
        <taxon>Eukaryota</taxon>
        <taxon>Metazoa</taxon>
        <taxon>Ecdysozoa</taxon>
        <taxon>Arthropoda</taxon>
        <taxon>Hexapoda</taxon>
        <taxon>Insecta</taxon>
        <taxon>Pterygota</taxon>
        <taxon>Neoptera</taxon>
        <taxon>Endopterygota</taxon>
        <taxon>Diptera</taxon>
        <taxon>Brachycera</taxon>
        <taxon>Muscomorpha</taxon>
        <taxon>Ephydroidea</taxon>
        <taxon>Drosophilidae</taxon>
        <taxon>Drosophila</taxon>
        <taxon>Sophophora</taxon>
    </lineage>
</organism>
<dbReference type="FunCoup" id="B4MYD5">
    <property type="interactions" value="2328"/>
</dbReference>
<dbReference type="EMBL" id="CH963894">
    <property type="protein sequence ID" value="EDW77124.1"/>
    <property type="molecule type" value="Genomic_DNA"/>
</dbReference>
<dbReference type="OrthoDB" id="10264376at2759"/>
<feature type="compositionally biased region" description="Acidic residues" evidence="5">
    <location>
        <begin position="146"/>
        <end position="162"/>
    </location>
</feature>
<dbReference type="SUPFAM" id="SSF50978">
    <property type="entry name" value="WD40 repeat-like"/>
    <property type="match status" value="1"/>
</dbReference>
<accession>B4MYD5</accession>
<dbReference type="STRING" id="7260.B4MYD5"/>
<dbReference type="eggNOG" id="KOG0772">
    <property type="taxonomic scope" value="Eukaryota"/>
</dbReference>